<dbReference type="PANTHER" id="PTHR37305:SF1">
    <property type="entry name" value="MEMBRANE PROTEIN"/>
    <property type="match status" value="1"/>
</dbReference>
<protein>
    <submittedName>
        <fullName evidence="1">Uncharacterized protein</fullName>
    </submittedName>
</protein>
<dbReference type="Proteomes" id="UP000190951">
    <property type="component" value="Chromosome"/>
</dbReference>
<dbReference type="KEGG" id="crw:CROST_003360"/>
<dbReference type="RefSeq" id="WP_077833237.1">
    <property type="nucleotide sequence ID" value="NZ_CP096983.1"/>
</dbReference>
<dbReference type="GO" id="GO:0140359">
    <property type="term" value="F:ABC-type transporter activity"/>
    <property type="evidence" value="ECO:0007669"/>
    <property type="project" value="InterPro"/>
</dbReference>
<organism evidence="1 2">
    <name type="scientific">Clostridium felsineum</name>
    <dbReference type="NCBI Taxonomy" id="36839"/>
    <lineage>
        <taxon>Bacteria</taxon>
        <taxon>Bacillati</taxon>
        <taxon>Bacillota</taxon>
        <taxon>Clostridia</taxon>
        <taxon>Eubacteriales</taxon>
        <taxon>Clostridiaceae</taxon>
        <taxon>Clostridium</taxon>
    </lineage>
</organism>
<proteinExistence type="predicted"/>
<evidence type="ECO:0000313" key="1">
    <source>
        <dbReference type="EMBL" id="URZ09653.1"/>
    </source>
</evidence>
<dbReference type="PANTHER" id="PTHR37305">
    <property type="entry name" value="INTEGRAL MEMBRANE PROTEIN-RELATED"/>
    <property type="match status" value="1"/>
</dbReference>
<dbReference type="STRING" id="84029.CROST_27360"/>
<dbReference type="EMBL" id="CP096983">
    <property type="protein sequence ID" value="URZ09653.1"/>
    <property type="molecule type" value="Genomic_DNA"/>
</dbReference>
<dbReference type="AlphaFoldDB" id="A0A1S8L3T2"/>
<name>A0A1S8L3T2_9CLOT</name>
<gene>
    <name evidence="1" type="ORF">CROST_003360</name>
</gene>
<accession>A0A1S8L3T2</accession>
<dbReference type="Pfam" id="PF12679">
    <property type="entry name" value="ABC2_membrane_2"/>
    <property type="match status" value="1"/>
</dbReference>
<sequence length="404" mass="45208">MWQLISNELYKIIKKKKFWITFLVFLIIFIGYSMIQYSSEKKYSNPKERIAMDKLQINMEKKDLNGKSTSASGKKSIRNNIATYEKDIKELKKEEESKNVDWQLRLRKELMEKKHEYIRDKGRGKNADAEKVNVKILEDEYDQNNNINPYDKTGDSALSAFLNSKAFIQILVVFIIIAVLTSDIVSSEYSPATIKMLLSKPVSRVKILISKFVAILFANIFVIGLPQLITYFVLSFMDGFENLSQPISIGTIYQYDSSVILSNHEIGVSPILGSSYLITEGRYLLYLALLDVLFILASVAICFLISVLIKNSAVTIGTSVGVGLVMSIIGLMTLEGAVPKLLSAVTPFLIMTYSSTDLLLSGGMASRANNPSITVSTGILVFIIYTVVCFGISTFVFSRKDMLA</sequence>
<dbReference type="GO" id="GO:0005886">
    <property type="term" value="C:plasma membrane"/>
    <property type="evidence" value="ECO:0007669"/>
    <property type="project" value="UniProtKB-SubCell"/>
</dbReference>
<evidence type="ECO:0000313" key="2">
    <source>
        <dbReference type="Proteomes" id="UP000190951"/>
    </source>
</evidence>
<keyword evidence="2" id="KW-1185">Reference proteome</keyword>
<reference evidence="1 2" key="1">
    <citation type="submission" date="2022-04" db="EMBL/GenBank/DDBJ databases">
        <title>Genome sequence of C. roseum typestrain.</title>
        <authorList>
            <person name="Poehlein A."/>
            <person name="Schoch T."/>
            <person name="Duerre P."/>
            <person name="Daniel R."/>
        </authorList>
    </citation>
    <scope>NUCLEOTIDE SEQUENCE [LARGE SCALE GENOMIC DNA]</scope>
    <source>
        <strain evidence="1 2">DSM 7320</strain>
    </source>
</reference>